<evidence type="ECO:0000313" key="3">
    <source>
        <dbReference type="EMBL" id="ABQ94266.1"/>
    </source>
</evidence>
<proteinExistence type="predicted"/>
<feature type="compositionally biased region" description="Basic and acidic residues" evidence="1">
    <location>
        <begin position="340"/>
        <end position="354"/>
    </location>
</feature>
<dbReference type="Pfam" id="PF18013">
    <property type="entry name" value="Phage_lysozyme2"/>
    <property type="match status" value="1"/>
</dbReference>
<name>A5WF25_PSYWF</name>
<organism evidence="3">
    <name type="scientific">Psychrobacter sp. (strain PRwf-1)</name>
    <dbReference type="NCBI Taxonomy" id="349106"/>
    <lineage>
        <taxon>Bacteria</taxon>
        <taxon>Pseudomonadati</taxon>
        <taxon>Pseudomonadota</taxon>
        <taxon>Gammaproteobacteria</taxon>
        <taxon>Moraxellales</taxon>
        <taxon>Moraxellaceae</taxon>
        <taxon>Psychrobacter</taxon>
    </lineage>
</organism>
<feature type="region of interest" description="Disordered" evidence="1">
    <location>
        <begin position="716"/>
        <end position="735"/>
    </location>
</feature>
<feature type="compositionally biased region" description="Basic and acidic residues" evidence="1">
    <location>
        <begin position="111"/>
        <end position="121"/>
    </location>
</feature>
<feature type="region of interest" description="Disordered" evidence="1">
    <location>
        <begin position="332"/>
        <end position="356"/>
    </location>
</feature>
<feature type="compositionally biased region" description="Polar residues" evidence="1">
    <location>
        <begin position="723"/>
        <end position="732"/>
    </location>
</feature>
<dbReference type="AlphaFoldDB" id="A5WF25"/>
<dbReference type="KEGG" id="prw:PsycPRwf_1321"/>
<evidence type="ECO:0000259" key="2">
    <source>
        <dbReference type="Pfam" id="PF18013"/>
    </source>
</evidence>
<dbReference type="PANTHER" id="PTHR21525:SF9">
    <property type="entry name" value="CHANNEL_COLICIN DOMAIN-CONTAINING PROTEIN"/>
    <property type="match status" value="1"/>
</dbReference>
<protein>
    <recommendedName>
        <fullName evidence="2">Phage tail lysozyme domain-containing protein</fullName>
    </recommendedName>
</protein>
<feature type="compositionally biased region" description="Polar residues" evidence="1">
    <location>
        <begin position="122"/>
        <end position="145"/>
    </location>
</feature>
<feature type="compositionally biased region" description="Basic and acidic residues" evidence="1">
    <location>
        <begin position="189"/>
        <end position="207"/>
    </location>
</feature>
<dbReference type="EMBL" id="CP000713">
    <property type="protein sequence ID" value="ABQ94266.1"/>
    <property type="molecule type" value="Genomic_DNA"/>
</dbReference>
<evidence type="ECO:0000256" key="1">
    <source>
        <dbReference type="SAM" id="MobiDB-lite"/>
    </source>
</evidence>
<dbReference type="eggNOG" id="COG5283">
    <property type="taxonomic scope" value="Bacteria"/>
</dbReference>
<feature type="compositionally biased region" description="Low complexity" evidence="1">
    <location>
        <begin position="146"/>
        <end position="164"/>
    </location>
</feature>
<accession>A5WF25</accession>
<dbReference type="Gene3D" id="1.10.530.10">
    <property type="match status" value="1"/>
</dbReference>
<feature type="domain" description="Phage tail lysozyme" evidence="2">
    <location>
        <begin position="738"/>
        <end position="872"/>
    </location>
</feature>
<dbReference type="STRING" id="349106.PsycPRwf_1321"/>
<feature type="compositionally biased region" description="Polar residues" evidence="1">
    <location>
        <begin position="74"/>
        <end position="95"/>
    </location>
</feature>
<reference evidence="3" key="1">
    <citation type="submission" date="2007-05" db="EMBL/GenBank/DDBJ databases">
        <title>Complete sequence of chromosome of Psychrobacter sp. PRwf-1.</title>
        <authorList>
            <consortium name="US DOE Joint Genome Institute"/>
            <person name="Copeland A."/>
            <person name="Lucas S."/>
            <person name="Lapidus A."/>
            <person name="Barry K."/>
            <person name="Detter J.C."/>
            <person name="Glavina del Rio T."/>
            <person name="Hammon N."/>
            <person name="Israni S."/>
            <person name="Dalin E."/>
            <person name="Tice H."/>
            <person name="Pitluck S."/>
            <person name="Chain P."/>
            <person name="Malfatti S."/>
            <person name="Shin M."/>
            <person name="Vergez L."/>
            <person name="Schmutz J."/>
            <person name="Larimer F."/>
            <person name="Land M."/>
            <person name="Hauser L."/>
            <person name="Kyrpides N."/>
            <person name="Kim E."/>
            <person name="Tiedje J."/>
            <person name="Richardson P."/>
        </authorList>
    </citation>
    <scope>NUCLEOTIDE SEQUENCE [LARGE SCALE GENOMIC DNA]</scope>
    <source>
        <strain evidence="3">PRwf-1</strain>
    </source>
</reference>
<sequence length="983" mass="103375">MATYLNYDDQGFIVGTKRLESGIKSIGEDTQEIIQILKSQNQINQTVLNRIAKSNERIANKKSMRIKGVVPTYDPTSLGRNDASQPSMQGQAQSKQQHRQKLSSASQPAQKEARAAGKKSSDTLSNVTSSAKVKSGSTLANRANNQSDSGSSGANRSSAGRGQSPEAANNAAGSVPGATRKANNPTGKNGREKKQKESDRDELGRFTAKEKTLFDSLSKIAKSGRTGYGSYGGAQNIDPLIASANEVKDIASPIFNMATKAGKMGGAAGKAALRAGRFSFSKYKSLKRKEPLPKDQARHNKQNEETLGEILKRMPDSEGSLLGKLGRGLGVLGGGRGKGKGKDKGRKGGKDKSKGIRSILAGGAGAAVLGAGKIGSEGVKKAAKVVGSAKVLGPLATAVGLGNLIGQWKERDHKEKSENVGGLAGGSVGAVAGGALGTALIPIPVVGTAIGAAVGGWLGNEGGEVLGSTASPHIKSWTDSVKAYNLPQKMQTKWESGLAPVFSKLSEAASGMKSWLSRMGDGFGSFFGGGNGSGGWKVDFGSGLTSAKDGVTYKMGAKNFSGGVIDCSGWVDQLNKDTVRQIEDQLGPEAAKRARINAGNGAAGIIQSEEKKGHLVATANSWAQLDINKLQAGMVIGESRGEHAKKEGRYKDIGHIVQIIEENGVKYVSESTSAKGKDGKSGVRKTELSEYVKNLNGRQFGVTVVDPYKELRGQLSGGGAVDVSSSRLTSQSEKTRRDQAMQYFMSQGWTKQQAAGIVANIQKESRFDPRAQGDKDKNGVYRAHGLAQWRDSRLADFRSTMGKSVQQASFEEQLAFIQYELTKGKEKAAGNKLKQAKTAGQSGAIVSEHYERPGAVEAEKRERAKIAEGIYNNTAVQSVQQKTKTTNSVLGVNVGGLANNFVVGNTPAYLPASQSIGLDLGASILKNVLNIPEMPSFKLPLAGGGLDKPIIVQSNNDNIGQNVSDRGLAHAITGGLGEGRYWG</sequence>
<dbReference type="PANTHER" id="PTHR21525">
    <property type="entry name" value="MOTILE SPERM PROTEIN"/>
    <property type="match status" value="1"/>
</dbReference>
<gene>
    <name evidence="3" type="ordered locus">PsycPRwf_1321</name>
</gene>
<dbReference type="InterPro" id="IPR041219">
    <property type="entry name" value="Phage_lysozyme2"/>
</dbReference>
<feature type="region of interest" description="Disordered" evidence="1">
    <location>
        <begin position="69"/>
        <end position="207"/>
    </location>
</feature>
<dbReference type="HOGENOM" id="CLU_303018_0_0_6"/>